<keyword evidence="2" id="KW-0808">Transferase</keyword>
<keyword evidence="2" id="KW-0418">Kinase</keyword>
<dbReference type="GeneID" id="59344562"/>
<reference evidence="2" key="1">
    <citation type="submission" date="2020-05" db="EMBL/GenBank/DDBJ databases">
        <title>Mycena genomes resolve the evolution of fungal bioluminescence.</title>
        <authorList>
            <person name="Tsai I.J."/>
        </authorList>
    </citation>
    <scope>NUCLEOTIDE SEQUENCE</scope>
    <source>
        <strain evidence="2">171206Taipei</strain>
    </source>
</reference>
<evidence type="ECO:0000313" key="2">
    <source>
        <dbReference type="EMBL" id="KAF7307319.1"/>
    </source>
</evidence>
<dbReference type="Gene3D" id="1.10.510.10">
    <property type="entry name" value="Transferase(Phosphotransferase) domain 1"/>
    <property type="match status" value="1"/>
</dbReference>
<proteinExistence type="predicted"/>
<gene>
    <name evidence="2" type="ORF">MIND_00525900</name>
</gene>
<dbReference type="InterPro" id="IPR011009">
    <property type="entry name" value="Kinase-like_dom_sf"/>
</dbReference>
<keyword evidence="3" id="KW-1185">Reference proteome</keyword>
<dbReference type="InterPro" id="IPR000719">
    <property type="entry name" value="Prot_kinase_dom"/>
</dbReference>
<accession>A0A8H6W675</accession>
<name>A0A8H6W675_9AGAR</name>
<dbReference type="GO" id="GO:0004672">
    <property type="term" value="F:protein kinase activity"/>
    <property type="evidence" value="ECO:0007669"/>
    <property type="project" value="InterPro"/>
</dbReference>
<dbReference type="GO" id="GO:0005524">
    <property type="term" value="F:ATP binding"/>
    <property type="evidence" value="ECO:0007669"/>
    <property type="project" value="InterPro"/>
</dbReference>
<organism evidence="2 3">
    <name type="scientific">Mycena indigotica</name>
    <dbReference type="NCBI Taxonomy" id="2126181"/>
    <lineage>
        <taxon>Eukaryota</taxon>
        <taxon>Fungi</taxon>
        <taxon>Dikarya</taxon>
        <taxon>Basidiomycota</taxon>
        <taxon>Agaricomycotina</taxon>
        <taxon>Agaricomycetes</taxon>
        <taxon>Agaricomycetidae</taxon>
        <taxon>Agaricales</taxon>
        <taxon>Marasmiineae</taxon>
        <taxon>Mycenaceae</taxon>
        <taxon>Mycena</taxon>
    </lineage>
</organism>
<evidence type="ECO:0000259" key="1">
    <source>
        <dbReference type="PROSITE" id="PS50011"/>
    </source>
</evidence>
<dbReference type="SUPFAM" id="SSF56112">
    <property type="entry name" value="Protein kinase-like (PK-like)"/>
    <property type="match status" value="1"/>
</dbReference>
<feature type="domain" description="Protein kinase" evidence="1">
    <location>
        <begin position="1"/>
        <end position="168"/>
    </location>
</feature>
<dbReference type="AlphaFoldDB" id="A0A8H6W675"/>
<sequence length="215" mass="24030">MATPSIKLCDFSESYMPDMPDPPELGSPHILRPPEGILTDLPHATLASDIWALTVAIYQVLTSGFLLFSELDDGILEAMVLTLGKFPEPLWSKWAHRAKFFDDEGNPATKTFWGVSGTASRTTFSENLQCWTTDLDKISALAAMFESMAQYDAESRCPARDLVQSEWMTKYCRPYMADNVILPTERTKLKINTPTYFPDDCDLGPPLPIPTSVIK</sequence>
<dbReference type="PROSITE" id="PS50011">
    <property type="entry name" value="PROTEIN_KINASE_DOM"/>
    <property type="match status" value="1"/>
</dbReference>
<dbReference type="RefSeq" id="XP_037222338.1">
    <property type="nucleotide sequence ID" value="XM_037362046.1"/>
</dbReference>
<dbReference type="OrthoDB" id="5979581at2759"/>
<evidence type="ECO:0000313" key="3">
    <source>
        <dbReference type="Proteomes" id="UP000636479"/>
    </source>
</evidence>
<comment type="caution">
    <text evidence="2">The sequence shown here is derived from an EMBL/GenBank/DDBJ whole genome shotgun (WGS) entry which is preliminary data.</text>
</comment>
<dbReference type="Proteomes" id="UP000636479">
    <property type="component" value="Unassembled WGS sequence"/>
</dbReference>
<dbReference type="EMBL" id="JACAZF010000004">
    <property type="protein sequence ID" value="KAF7307319.1"/>
    <property type="molecule type" value="Genomic_DNA"/>
</dbReference>
<protein>
    <submittedName>
        <fullName evidence="2">Protein kinase</fullName>
    </submittedName>
</protein>